<name>A0A914CNL0_9BILA</name>
<keyword evidence="4" id="KW-0547">Nucleotide-binding</keyword>
<dbReference type="GO" id="GO:0005737">
    <property type="term" value="C:cytoplasm"/>
    <property type="evidence" value="ECO:0007669"/>
    <property type="project" value="TreeGrafter"/>
</dbReference>
<sequence length="520" mass="60786">MLNTIAIDRRDEWPTNNASYAKGTVLSSGEFGNVKLAELRHPISEMNGSETRKCVIKTIYLKRRLEKILGVFEGYDDDSLQQKHEEKIFRFIRRLILDLYILNRCRHENIMHSHAVYLTGGDLQIVLPRFYVLEQLIEMYRLNHNAEPIPVLIIAKILRQICYALEYLQEMKIMHRDVQPENIYLTRNGTVKLAHFGQAKILLEIDSENVCKTPVGKETYMSFEKLHNLHNASSIDVCQSYSFPSDIWSLGVLVLSMVSYFPEEPFHKLPKDFALIMHNENMPFQWLTVNMVQLRARLNRSGGELLKSFLSRKLLTVNIEDRETASSLPKTPEMRKWCLANVEEDKLFLRKKFIDDLDFANQCKIDTCVPNYDHLETKDIPPKFYWDDTWKELETREFSIKLQPSSFKANSDLLLEQNFTLSNIRPLFIVLNSFIHHGIIEWVDIIPLDFHIRELCYELVEKEKMHIKKNSANKNFTLEKVVELLGYPSASDNSVTIYVSLLPRYRYASISSEEFSDDCN</sequence>
<dbReference type="GO" id="GO:0004674">
    <property type="term" value="F:protein serine/threonine kinase activity"/>
    <property type="evidence" value="ECO:0007669"/>
    <property type="project" value="UniProtKB-KW"/>
</dbReference>
<evidence type="ECO:0000256" key="6">
    <source>
        <dbReference type="ARBA" id="ARBA00022840"/>
    </source>
</evidence>
<protein>
    <submittedName>
        <fullName evidence="11">Protein kinase domain-containing protein</fullName>
    </submittedName>
</protein>
<evidence type="ECO:0000256" key="2">
    <source>
        <dbReference type="ARBA" id="ARBA00022527"/>
    </source>
</evidence>
<proteinExistence type="inferred from homology"/>
<dbReference type="Gene3D" id="1.10.510.10">
    <property type="entry name" value="Transferase(Phosphotransferase) domain 1"/>
    <property type="match status" value="1"/>
</dbReference>
<dbReference type="InterPro" id="IPR000719">
    <property type="entry name" value="Prot_kinase_dom"/>
</dbReference>
<evidence type="ECO:0000313" key="11">
    <source>
        <dbReference type="WBParaSite" id="ACRNAN_scaffold1275.g26424.t1"/>
    </source>
</evidence>
<organism evidence="10 11">
    <name type="scientific">Acrobeloides nanus</name>
    <dbReference type="NCBI Taxonomy" id="290746"/>
    <lineage>
        <taxon>Eukaryota</taxon>
        <taxon>Metazoa</taxon>
        <taxon>Ecdysozoa</taxon>
        <taxon>Nematoda</taxon>
        <taxon>Chromadorea</taxon>
        <taxon>Rhabditida</taxon>
        <taxon>Tylenchina</taxon>
        <taxon>Cephalobomorpha</taxon>
        <taxon>Cephaloboidea</taxon>
        <taxon>Cephalobidae</taxon>
        <taxon>Acrobeloides</taxon>
    </lineage>
</organism>
<dbReference type="SUPFAM" id="SSF56112">
    <property type="entry name" value="Protein kinase-like (PK-like)"/>
    <property type="match status" value="1"/>
</dbReference>
<comment type="catalytic activity">
    <reaction evidence="7">
        <text>L-threonyl-[protein] + ATP = O-phospho-L-threonyl-[protein] + ADP + H(+)</text>
        <dbReference type="Rhea" id="RHEA:46608"/>
        <dbReference type="Rhea" id="RHEA-COMP:11060"/>
        <dbReference type="Rhea" id="RHEA-COMP:11605"/>
        <dbReference type="ChEBI" id="CHEBI:15378"/>
        <dbReference type="ChEBI" id="CHEBI:30013"/>
        <dbReference type="ChEBI" id="CHEBI:30616"/>
        <dbReference type="ChEBI" id="CHEBI:61977"/>
        <dbReference type="ChEBI" id="CHEBI:456216"/>
        <dbReference type="EC" id="2.7.11.1"/>
    </reaction>
</comment>
<keyword evidence="2" id="KW-0723">Serine/threonine-protein kinase</keyword>
<dbReference type="AlphaFoldDB" id="A0A914CNL0"/>
<dbReference type="Gene3D" id="3.30.200.20">
    <property type="entry name" value="Phosphorylase Kinase, domain 1"/>
    <property type="match status" value="1"/>
</dbReference>
<keyword evidence="6" id="KW-0067">ATP-binding</keyword>
<evidence type="ECO:0000256" key="1">
    <source>
        <dbReference type="ARBA" id="ARBA00008874"/>
    </source>
</evidence>
<dbReference type="WBParaSite" id="ACRNAN_scaffold1275.g26424.t1">
    <property type="protein sequence ID" value="ACRNAN_scaffold1275.g26424.t1"/>
    <property type="gene ID" value="ACRNAN_scaffold1275.g26424"/>
</dbReference>
<comment type="similarity">
    <text evidence="1">Belongs to the protein kinase superfamily. STE Ser/Thr protein kinase family. STE20 subfamily.</text>
</comment>
<evidence type="ECO:0000256" key="4">
    <source>
        <dbReference type="ARBA" id="ARBA00022741"/>
    </source>
</evidence>
<dbReference type="CDD" id="cd00180">
    <property type="entry name" value="PKc"/>
    <property type="match status" value="1"/>
</dbReference>
<evidence type="ECO:0000313" key="10">
    <source>
        <dbReference type="Proteomes" id="UP000887540"/>
    </source>
</evidence>
<dbReference type="InterPro" id="IPR011009">
    <property type="entry name" value="Kinase-like_dom_sf"/>
</dbReference>
<evidence type="ECO:0000256" key="5">
    <source>
        <dbReference type="ARBA" id="ARBA00022777"/>
    </source>
</evidence>
<evidence type="ECO:0000259" key="9">
    <source>
        <dbReference type="PROSITE" id="PS50011"/>
    </source>
</evidence>
<keyword evidence="3" id="KW-0808">Transferase</keyword>
<dbReference type="GO" id="GO:0005524">
    <property type="term" value="F:ATP binding"/>
    <property type="evidence" value="ECO:0007669"/>
    <property type="project" value="UniProtKB-KW"/>
</dbReference>
<evidence type="ECO:0000256" key="3">
    <source>
        <dbReference type="ARBA" id="ARBA00022679"/>
    </source>
</evidence>
<dbReference type="InterPro" id="IPR050629">
    <property type="entry name" value="STE20/SPS1-PAK"/>
</dbReference>
<accession>A0A914CNL0</accession>
<dbReference type="Pfam" id="PF00069">
    <property type="entry name" value="Pkinase"/>
    <property type="match status" value="1"/>
</dbReference>
<evidence type="ECO:0000256" key="8">
    <source>
        <dbReference type="ARBA" id="ARBA00048679"/>
    </source>
</evidence>
<dbReference type="PANTHER" id="PTHR48012:SF10">
    <property type="entry name" value="FI20177P1"/>
    <property type="match status" value="1"/>
</dbReference>
<dbReference type="PROSITE" id="PS50011">
    <property type="entry name" value="PROTEIN_KINASE_DOM"/>
    <property type="match status" value="1"/>
</dbReference>
<comment type="catalytic activity">
    <reaction evidence="8">
        <text>L-seryl-[protein] + ATP = O-phospho-L-seryl-[protein] + ADP + H(+)</text>
        <dbReference type="Rhea" id="RHEA:17989"/>
        <dbReference type="Rhea" id="RHEA-COMP:9863"/>
        <dbReference type="Rhea" id="RHEA-COMP:11604"/>
        <dbReference type="ChEBI" id="CHEBI:15378"/>
        <dbReference type="ChEBI" id="CHEBI:29999"/>
        <dbReference type="ChEBI" id="CHEBI:30616"/>
        <dbReference type="ChEBI" id="CHEBI:83421"/>
        <dbReference type="ChEBI" id="CHEBI:456216"/>
        <dbReference type="EC" id="2.7.11.1"/>
    </reaction>
</comment>
<dbReference type="PANTHER" id="PTHR48012">
    <property type="entry name" value="STERILE20-LIKE KINASE, ISOFORM B-RELATED"/>
    <property type="match status" value="1"/>
</dbReference>
<reference evidence="11" key="1">
    <citation type="submission" date="2022-11" db="UniProtKB">
        <authorList>
            <consortium name="WormBaseParasite"/>
        </authorList>
    </citation>
    <scope>IDENTIFICATION</scope>
</reference>
<keyword evidence="10" id="KW-1185">Reference proteome</keyword>
<evidence type="ECO:0000256" key="7">
    <source>
        <dbReference type="ARBA" id="ARBA00047899"/>
    </source>
</evidence>
<keyword evidence="5" id="KW-0418">Kinase</keyword>
<dbReference type="Proteomes" id="UP000887540">
    <property type="component" value="Unplaced"/>
</dbReference>
<feature type="domain" description="Protein kinase" evidence="9">
    <location>
        <begin position="20"/>
        <end position="334"/>
    </location>
</feature>